<comment type="caution">
    <text evidence="5">The sequence shown here is derived from an EMBL/GenBank/DDBJ whole genome shotgun (WGS) entry which is preliminary data.</text>
</comment>
<keyword evidence="2" id="KW-0949">S-adenosyl-L-methionine</keyword>
<dbReference type="InterPro" id="IPR029063">
    <property type="entry name" value="SAM-dependent_MTases_sf"/>
</dbReference>
<dbReference type="InterPro" id="IPR050210">
    <property type="entry name" value="tRNA_Adenine-N(6)_MTase"/>
</dbReference>
<reference evidence="5" key="2">
    <citation type="submission" date="2021-08" db="EMBL/GenBank/DDBJ databases">
        <authorList>
            <person name="Tani A."/>
            <person name="Ola A."/>
            <person name="Ogura Y."/>
            <person name="Katsura K."/>
            <person name="Hayashi T."/>
        </authorList>
    </citation>
    <scope>NUCLEOTIDE SEQUENCE</scope>
    <source>
        <strain evidence="5">NBRC 15689</strain>
    </source>
</reference>
<name>A0ABQ4TC82_METOR</name>
<reference evidence="5" key="1">
    <citation type="journal article" date="2021" name="Front. Microbiol.">
        <title>Comprehensive Comparative Genomics and Phenotyping of Methylobacterium Species.</title>
        <authorList>
            <person name="Alessa O."/>
            <person name="Ogura Y."/>
            <person name="Fujitani Y."/>
            <person name="Takami H."/>
            <person name="Hayashi T."/>
            <person name="Sahin N."/>
            <person name="Tani A."/>
        </authorList>
    </citation>
    <scope>NUCLEOTIDE SEQUENCE</scope>
    <source>
        <strain evidence="5">NBRC 15689</strain>
    </source>
</reference>
<evidence type="ECO:0000259" key="4">
    <source>
        <dbReference type="Pfam" id="PF05175"/>
    </source>
</evidence>
<dbReference type="InterPro" id="IPR007848">
    <property type="entry name" value="Small_mtfrase_dom"/>
</dbReference>
<keyword evidence="1" id="KW-0489">Methyltransferase</keyword>
<dbReference type="SUPFAM" id="SSF53335">
    <property type="entry name" value="S-adenosyl-L-methionine-dependent methyltransferases"/>
    <property type="match status" value="1"/>
</dbReference>
<evidence type="ECO:0000256" key="3">
    <source>
        <dbReference type="SAM" id="MobiDB-lite"/>
    </source>
</evidence>
<dbReference type="Gene3D" id="3.40.50.150">
    <property type="entry name" value="Vaccinia Virus protein VP39"/>
    <property type="match status" value="1"/>
</dbReference>
<evidence type="ECO:0000256" key="2">
    <source>
        <dbReference type="ARBA" id="ARBA00022691"/>
    </source>
</evidence>
<keyword evidence="6" id="KW-1185">Reference proteome</keyword>
<feature type="domain" description="Methyltransferase small" evidence="4">
    <location>
        <begin position="50"/>
        <end position="151"/>
    </location>
</feature>
<dbReference type="PANTHER" id="PTHR47739:SF1">
    <property type="entry name" value="TRNA1(VAL) (ADENINE(37)-N6)-METHYLTRANSFERASE"/>
    <property type="match status" value="1"/>
</dbReference>
<accession>A0ABQ4TC82</accession>
<proteinExistence type="predicted"/>
<organism evidence="5 6">
    <name type="scientific">Methylobacterium organophilum</name>
    <dbReference type="NCBI Taxonomy" id="410"/>
    <lineage>
        <taxon>Bacteria</taxon>
        <taxon>Pseudomonadati</taxon>
        <taxon>Pseudomonadota</taxon>
        <taxon>Alphaproteobacteria</taxon>
        <taxon>Hyphomicrobiales</taxon>
        <taxon>Methylobacteriaceae</taxon>
        <taxon>Methylobacterium</taxon>
    </lineage>
</organism>
<sequence>MTKGTAMALEPAALPDPAPGDPPEPEDWLGGRLRLRQPPRGAHRAGTDAVLLASLLGPDAAGTVLDAGASTGAVGLAVARRAPDCRVVLVEREPALADLARRNAAENGLSERVAVLCADLLAPGAARRAAGLAGESAEVVLTNPPFFEGGRHRPSPIAGKASAHGFAPGGLEAWMRACADQAKPGGRLGLIHRADALPACLDALRNRFGDLALRPVHARAGDPAIRILLTGRKGSRAPFRLLPALVLQDAEGRFTPQAEALHRGERWLEG</sequence>
<dbReference type="PANTHER" id="PTHR47739">
    <property type="entry name" value="TRNA1(VAL) (ADENINE(37)-N6)-METHYLTRANSFERASE"/>
    <property type="match status" value="1"/>
</dbReference>
<dbReference type="CDD" id="cd02440">
    <property type="entry name" value="AdoMet_MTases"/>
    <property type="match status" value="1"/>
</dbReference>
<keyword evidence="1" id="KW-0808">Transferase</keyword>
<protein>
    <submittedName>
        <fullName evidence="5">tRNA1(Val) (Adenine(37)-N6)-methyltransferase</fullName>
    </submittedName>
</protein>
<dbReference type="Pfam" id="PF05175">
    <property type="entry name" value="MTS"/>
    <property type="match status" value="1"/>
</dbReference>
<gene>
    <name evidence="5" type="primary">yfiC</name>
    <name evidence="5" type="ORF">LKMONMHP_4087</name>
</gene>
<evidence type="ECO:0000313" key="5">
    <source>
        <dbReference type="EMBL" id="GJE29208.1"/>
    </source>
</evidence>
<dbReference type="Proteomes" id="UP001055156">
    <property type="component" value="Unassembled WGS sequence"/>
</dbReference>
<dbReference type="EMBL" id="BPQV01000014">
    <property type="protein sequence ID" value="GJE29208.1"/>
    <property type="molecule type" value="Genomic_DNA"/>
</dbReference>
<feature type="region of interest" description="Disordered" evidence="3">
    <location>
        <begin position="1"/>
        <end position="28"/>
    </location>
</feature>
<evidence type="ECO:0000313" key="6">
    <source>
        <dbReference type="Proteomes" id="UP001055156"/>
    </source>
</evidence>
<evidence type="ECO:0000256" key="1">
    <source>
        <dbReference type="ARBA" id="ARBA00022603"/>
    </source>
</evidence>